<gene>
    <name evidence="3" type="ORF">JW646_16990</name>
</gene>
<dbReference type="RefSeq" id="WP_206923675.1">
    <property type="nucleotide sequence ID" value="NZ_CP081135.1"/>
</dbReference>
<proteinExistence type="predicted"/>
<organism evidence="3 4">
    <name type="scientific">Terrisporobacter hibernicus</name>
    <dbReference type="NCBI Taxonomy" id="2813371"/>
    <lineage>
        <taxon>Bacteria</taxon>
        <taxon>Bacillati</taxon>
        <taxon>Bacillota</taxon>
        <taxon>Clostridia</taxon>
        <taxon>Peptostreptococcales</taxon>
        <taxon>Peptostreptococcaceae</taxon>
        <taxon>Terrisporobacter</taxon>
    </lineage>
</organism>
<evidence type="ECO:0000313" key="4">
    <source>
        <dbReference type="Proteomes" id="UP001198983"/>
    </source>
</evidence>
<evidence type="ECO:0000256" key="2">
    <source>
        <dbReference type="SAM" id="Phobius"/>
    </source>
</evidence>
<reference evidence="3 4" key="1">
    <citation type="journal article" date="2023" name="Int. J. Syst. Evol. Microbiol.">
        <title>Terrisporobacter hibernicus sp. nov., isolated from bovine faeces in Northern Ireland.</title>
        <authorList>
            <person name="Mitchell M."/>
            <person name="Nguyen S.V."/>
            <person name="Connor M."/>
            <person name="Fairley D.J."/>
            <person name="Donoghue O."/>
            <person name="Marshall H."/>
            <person name="Koolman L."/>
            <person name="McMullan G."/>
            <person name="Schaffer K.E."/>
            <person name="McGrath J.W."/>
            <person name="Fanning S."/>
        </authorList>
    </citation>
    <scope>NUCLEOTIDE SEQUENCE [LARGE SCALE GENOMIC DNA]</scope>
    <source>
        <strain evidence="3 4">MCA3</strain>
    </source>
</reference>
<dbReference type="KEGG" id="tem:JW646_16990"/>
<feature type="coiled-coil region" evidence="1">
    <location>
        <begin position="28"/>
        <end position="55"/>
    </location>
</feature>
<evidence type="ECO:0000313" key="3">
    <source>
        <dbReference type="EMBL" id="UEL47306.1"/>
    </source>
</evidence>
<evidence type="ECO:0000256" key="1">
    <source>
        <dbReference type="SAM" id="Coils"/>
    </source>
</evidence>
<dbReference type="AlphaFoldDB" id="A0AAX2ZER0"/>
<dbReference type="Proteomes" id="UP001198983">
    <property type="component" value="Chromosome"/>
</dbReference>
<keyword evidence="2" id="KW-0472">Membrane</keyword>
<keyword evidence="2" id="KW-0812">Transmembrane</keyword>
<keyword evidence="1" id="KW-0175">Coiled coil</keyword>
<feature type="transmembrane region" description="Helical" evidence="2">
    <location>
        <begin position="7"/>
        <end position="28"/>
    </location>
</feature>
<keyword evidence="2" id="KW-1133">Transmembrane helix</keyword>
<sequence>MAITYEFFFQILNIILWIMIAIAIYGFIKIHRKNKELVNSRISNLEKKVNNLESR</sequence>
<keyword evidence="4" id="KW-1185">Reference proteome</keyword>
<accession>A0AAX2ZER0</accession>
<evidence type="ECO:0008006" key="5">
    <source>
        <dbReference type="Google" id="ProtNLM"/>
    </source>
</evidence>
<dbReference type="EMBL" id="CP081135">
    <property type="protein sequence ID" value="UEL47306.1"/>
    <property type="molecule type" value="Genomic_DNA"/>
</dbReference>
<name>A0AAX2ZER0_9FIRM</name>
<protein>
    <recommendedName>
        <fullName evidence="5">DUF4083 domain-containing protein</fullName>
    </recommendedName>
</protein>